<dbReference type="PATRIC" id="fig|151081.8.peg.2990"/>
<dbReference type="Proteomes" id="UP000033664">
    <property type="component" value="Unassembled WGS sequence"/>
</dbReference>
<dbReference type="eggNOG" id="ENOG502Z9MD">
    <property type="taxonomic scope" value="Bacteria"/>
</dbReference>
<gene>
    <name evidence="1" type="ORF">TW72_06295</name>
</gene>
<protein>
    <recommendedName>
        <fullName evidence="3">Tetratricopeptide repeat protein</fullName>
    </recommendedName>
</protein>
<reference evidence="1 2" key="1">
    <citation type="journal article" date="2015" name="BMC Genomics">
        <title>Genome mining reveals unlocked bioactive potential of marine Gram-negative bacteria.</title>
        <authorList>
            <person name="Machado H."/>
            <person name="Sonnenschein E.C."/>
            <person name="Melchiorsen J."/>
            <person name="Gram L."/>
        </authorList>
    </citation>
    <scope>NUCLEOTIDE SEQUENCE [LARGE SCALE GENOMIC DNA]</scope>
    <source>
        <strain evidence="1 2">S3137</strain>
    </source>
</reference>
<dbReference type="SUPFAM" id="SSF48452">
    <property type="entry name" value="TPR-like"/>
    <property type="match status" value="1"/>
</dbReference>
<dbReference type="GeneID" id="58228095"/>
<evidence type="ECO:0000313" key="1">
    <source>
        <dbReference type="EMBL" id="KJZ00313.1"/>
    </source>
</evidence>
<sequence length="336" mass="37641">MAVVPSLIVLAATLTSMQLNDVLVRAESHARERPQQTLALYQQYNDSFGSVPTSVRFRWYFAAAQAAIFSNNFSQARDLIDSLLALGDSKTQQLSRSYNLLGIWLKKNHLLTDAEHAYQCAFTNESRPIYRAIYLNNMLIVARHRQSYQLAQSYYDRAAAILQVHPNDALSASLANNMGMLRLSLGDIKGAVGDFRKATFLKEQHNLALSQLNAAMNLTLALLLNEQSERGARLLADIDALVAQSADPDRRTLAAYLHAMLDKQQHQPVRHTEQHLRARYTQIKDDSLAQLVRYSADYLNLSLPARAVHQGESASASMQAALQRCQSANLNEHVHR</sequence>
<dbReference type="EMBL" id="JXXZ01000006">
    <property type="protein sequence ID" value="KJZ00313.1"/>
    <property type="molecule type" value="Genomic_DNA"/>
</dbReference>
<organism evidence="1 2">
    <name type="scientific">Pseudoalteromonas ruthenica</name>
    <dbReference type="NCBI Taxonomy" id="151081"/>
    <lineage>
        <taxon>Bacteria</taxon>
        <taxon>Pseudomonadati</taxon>
        <taxon>Pseudomonadota</taxon>
        <taxon>Gammaproteobacteria</taxon>
        <taxon>Alteromonadales</taxon>
        <taxon>Pseudoalteromonadaceae</taxon>
        <taxon>Pseudoalteromonas</taxon>
    </lineage>
</organism>
<evidence type="ECO:0008006" key="3">
    <source>
        <dbReference type="Google" id="ProtNLM"/>
    </source>
</evidence>
<dbReference type="RefSeq" id="WP_045980110.1">
    <property type="nucleotide sequence ID" value="NZ_JXXY01000015.1"/>
</dbReference>
<dbReference type="InterPro" id="IPR011990">
    <property type="entry name" value="TPR-like_helical_dom_sf"/>
</dbReference>
<evidence type="ECO:0000313" key="2">
    <source>
        <dbReference type="Proteomes" id="UP000033664"/>
    </source>
</evidence>
<keyword evidence="2" id="KW-1185">Reference proteome</keyword>
<comment type="caution">
    <text evidence="1">The sequence shown here is derived from an EMBL/GenBank/DDBJ whole genome shotgun (WGS) entry which is preliminary data.</text>
</comment>
<name>A0A0F4PY17_9GAMM</name>
<accession>A0A0F4PY17</accession>
<dbReference type="AlphaFoldDB" id="A0A0F4PY17"/>
<proteinExistence type="predicted"/>
<dbReference type="Gene3D" id="1.25.40.10">
    <property type="entry name" value="Tetratricopeptide repeat domain"/>
    <property type="match status" value="1"/>
</dbReference>